<proteinExistence type="predicted"/>
<dbReference type="EMBL" id="BORS01000020">
    <property type="protein sequence ID" value="GIO44598.1"/>
    <property type="molecule type" value="Genomic_DNA"/>
</dbReference>
<accession>A0A919Y8R7</accession>
<reference evidence="1" key="1">
    <citation type="submission" date="2021-03" db="EMBL/GenBank/DDBJ databases">
        <title>Antimicrobial resistance genes in bacteria isolated from Japanese honey, and their potential for conferring macrolide and lincosamide resistance in the American foulbrood pathogen Paenibacillus larvae.</title>
        <authorList>
            <person name="Okamoto M."/>
            <person name="Kumagai M."/>
            <person name="Kanamori H."/>
            <person name="Takamatsu D."/>
        </authorList>
    </citation>
    <scope>NUCLEOTIDE SEQUENCE</scope>
    <source>
        <strain evidence="1">J41TS4</strain>
    </source>
</reference>
<organism evidence="1 2">
    <name type="scientific">Paenibacillus apis</name>
    <dbReference type="NCBI Taxonomy" id="1792174"/>
    <lineage>
        <taxon>Bacteria</taxon>
        <taxon>Bacillati</taxon>
        <taxon>Bacillota</taxon>
        <taxon>Bacilli</taxon>
        <taxon>Bacillales</taxon>
        <taxon>Paenibacillaceae</taxon>
        <taxon>Paenibacillus</taxon>
    </lineage>
</organism>
<sequence length="79" mass="9505">MHNLYTDILLDLPEIRVASTLILARYALKPSYYHTWVRECFPEPFELQIVLMSTAMWSKRFKPYERTSKARFLHEQIPC</sequence>
<protein>
    <submittedName>
        <fullName evidence="1">Uncharacterized protein</fullName>
    </submittedName>
</protein>
<comment type="caution">
    <text evidence="1">The sequence shown here is derived from an EMBL/GenBank/DDBJ whole genome shotgun (WGS) entry which is preliminary data.</text>
</comment>
<dbReference type="Proteomes" id="UP000678895">
    <property type="component" value="Unassembled WGS sequence"/>
</dbReference>
<name>A0A919Y8R7_9BACL</name>
<dbReference type="AlphaFoldDB" id="A0A919Y8R7"/>
<gene>
    <name evidence="1" type="ORF">J41TS4_43560</name>
</gene>
<evidence type="ECO:0000313" key="1">
    <source>
        <dbReference type="EMBL" id="GIO44598.1"/>
    </source>
</evidence>
<keyword evidence="2" id="KW-1185">Reference proteome</keyword>
<evidence type="ECO:0000313" key="2">
    <source>
        <dbReference type="Proteomes" id="UP000678895"/>
    </source>
</evidence>